<proteinExistence type="predicted"/>
<dbReference type="AlphaFoldDB" id="A0AA43RIR3"/>
<gene>
    <name evidence="2" type="ORF">Q3982_01040</name>
</gene>
<comment type="caution">
    <text evidence="2">The sequence shown here is derived from an EMBL/GenBank/DDBJ whole genome shotgun (WGS) entry which is preliminary data.</text>
</comment>
<dbReference type="Proteomes" id="UP001168575">
    <property type="component" value="Unassembled WGS sequence"/>
</dbReference>
<feature type="coiled-coil region" evidence="1">
    <location>
        <begin position="92"/>
        <end position="147"/>
    </location>
</feature>
<dbReference type="Gene3D" id="1.20.120.20">
    <property type="entry name" value="Apolipoprotein"/>
    <property type="match status" value="1"/>
</dbReference>
<evidence type="ECO:0000313" key="3">
    <source>
        <dbReference type="Proteomes" id="UP001168575"/>
    </source>
</evidence>
<keyword evidence="3" id="KW-1185">Reference proteome</keyword>
<accession>A0AA43RIR3</accession>
<evidence type="ECO:0000313" key="2">
    <source>
        <dbReference type="EMBL" id="MDO4841250.1"/>
    </source>
</evidence>
<name>A0AA43RIR3_9ACTN</name>
<evidence type="ECO:0000256" key="1">
    <source>
        <dbReference type="SAM" id="Coils"/>
    </source>
</evidence>
<organism evidence="2 3">
    <name type="scientific">Phoenicibacter congonensis</name>
    <dbReference type="NCBI Taxonomy" id="1944646"/>
    <lineage>
        <taxon>Bacteria</taxon>
        <taxon>Bacillati</taxon>
        <taxon>Actinomycetota</taxon>
        <taxon>Coriobacteriia</taxon>
        <taxon>Eggerthellales</taxon>
        <taxon>Eggerthellaceae</taxon>
        <taxon>Phoenicibacter</taxon>
    </lineage>
</organism>
<sequence>MSKVGAFATGLCVGAIGGGVAALLLTPRNGEENRALVSEYATNACNQAQSFGEQSLATLQGKFQEGCSFSENFVGNVKNAAENAGVNFGDKNDELRAKIEAARDRIAQQVKKNAEQSCECDAAEEVKEAAEEVAEAVEEAAEYVKEAATEE</sequence>
<protein>
    <submittedName>
        <fullName evidence="2">YtxH domain-containing protein</fullName>
    </submittedName>
</protein>
<reference evidence="2" key="1">
    <citation type="submission" date="2023-07" db="EMBL/GenBank/DDBJ databases">
        <title>Between Cages and Wild: Unraveling the Impact of Captivity on Animal Microbiomes and Antimicrobial Resistance.</title>
        <authorList>
            <person name="Schmartz G.P."/>
            <person name="Rehner J."/>
            <person name="Schuff M.J."/>
            <person name="Becker S.L."/>
            <person name="Kravczyk M."/>
            <person name="Gurevich A."/>
            <person name="Francke R."/>
            <person name="Mueller R."/>
            <person name="Keller V."/>
            <person name="Keller A."/>
        </authorList>
    </citation>
    <scope>NUCLEOTIDE SEQUENCE</scope>
    <source>
        <strain evidence="2">S12M_St_49</strain>
    </source>
</reference>
<dbReference type="EMBL" id="JAUMVS010000007">
    <property type="protein sequence ID" value="MDO4841250.1"/>
    <property type="molecule type" value="Genomic_DNA"/>
</dbReference>
<keyword evidence="1" id="KW-0175">Coiled coil</keyword>